<dbReference type="GO" id="GO:0009288">
    <property type="term" value="C:bacterial-type flagellum"/>
    <property type="evidence" value="ECO:0007669"/>
    <property type="project" value="UniProtKB-SubCell"/>
</dbReference>
<keyword evidence="5" id="KW-0969">Cilium</keyword>
<dbReference type="Pfam" id="PF00700">
    <property type="entry name" value="Flagellin_C"/>
    <property type="match status" value="1"/>
</dbReference>
<name>A0A5B9DSP5_9HYPH</name>
<protein>
    <submittedName>
        <fullName evidence="5">Flagellin</fullName>
    </submittedName>
</protein>
<accession>A0A5B9DSP5</accession>
<dbReference type="InterPro" id="IPR046358">
    <property type="entry name" value="Flagellin_C"/>
</dbReference>
<gene>
    <name evidence="5" type="ORF">FNA67_19385</name>
</gene>
<organism evidence="5 6">
    <name type="scientific">Paradevosia tibetensis</name>
    <dbReference type="NCBI Taxonomy" id="1447062"/>
    <lineage>
        <taxon>Bacteria</taxon>
        <taxon>Pseudomonadati</taxon>
        <taxon>Pseudomonadota</taxon>
        <taxon>Alphaproteobacteria</taxon>
        <taxon>Hyphomicrobiales</taxon>
        <taxon>Devosiaceae</taxon>
        <taxon>Paradevosia</taxon>
    </lineage>
</organism>
<dbReference type="SUPFAM" id="SSF64518">
    <property type="entry name" value="Phase 1 flagellin"/>
    <property type="match status" value="1"/>
</dbReference>
<dbReference type="GO" id="GO:0005198">
    <property type="term" value="F:structural molecule activity"/>
    <property type="evidence" value="ECO:0007669"/>
    <property type="project" value="InterPro"/>
</dbReference>
<dbReference type="OrthoDB" id="9758307at2"/>
<proteinExistence type="inferred from homology"/>
<keyword evidence="5" id="KW-0966">Cell projection</keyword>
<dbReference type="RefSeq" id="WP_147657703.1">
    <property type="nucleotide sequence ID" value="NZ_BMFM01000001.1"/>
</dbReference>
<dbReference type="InterPro" id="IPR001492">
    <property type="entry name" value="Flagellin"/>
</dbReference>
<evidence type="ECO:0000256" key="1">
    <source>
        <dbReference type="ARBA" id="ARBA00004365"/>
    </source>
</evidence>
<keyword evidence="6" id="KW-1185">Reference proteome</keyword>
<keyword evidence="5" id="KW-0282">Flagellum</keyword>
<feature type="domain" description="Flagellin C-terminal" evidence="4">
    <location>
        <begin position="222"/>
        <end position="301"/>
    </location>
</feature>
<evidence type="ECO:0000313" key="5">
    <source>
        <dbReference type="EMBL" id="QEE22193.1"/>
    </source>
</evidence>
<dbReference type="PANTHER" id="PTHR42792:SF1">
    <property type="entry name" value="FLAGELLAR HOOK-ASSOCIATED PROTEIN 3"/>
    <property type="match status" value="1"/>
</dbReference>
<keyword evidence="3" id="KW-0975">Bacterial flagellum</keyword>
<dbReference type="Gene3D" id="1.20.1330.10">
    <property type="entry name" value="f41 fragment of flagellin, N-terminal domain"/>
    <property type="match status" value="1"/>
</dbReference>
<dbReference type="KEGG" id="yti:FNA67_19385"/>
<dbReference type="EMBL" id="CP041690">
    <property type="protein sequence ID" value="QEE22193.1"/>
    <property type="molecule type" value="Genomic_DNA"/>
</dbReference>
<sequence length="302" mass="31686">MAMRVATFANNDRMLASAMRTQSRMAELQLQQASGLKSTDYGGLGGDARKLISLETSLEQSKAYQSAAGEAAARVEVLYSAMTTVTDLLTDFRSQLTAMTGVDGATTGGESLVSAAQAYLQELTAVLNTQYEGRYVFAGSRTTSPAVDLGGFVSDPDTPSTDYYQGDALIASVQVSSEQTVAYGVTADAPAFEQAIRAFSLIANGGTPVASADLEHASGLIVSALDASAATQSQLSIVASVLDRAQSNQADYQAFITTEISSKRDADATAVAVKLTGYETQLQASYSALAKIQSLNLLDYLR</sequence>
<reference evidence="5 6" key="1">
    <citation type="journal article" date="2015" name="Int. J. Syst. Evol. Microbiol.">
        <title>Youhaiella tibetensis gen. nov., sp. nov., isolated from subsurface sediment.</title>
        <authorList>
            <person name="Wang Y.X."/>
            <person name="Huang F.Q."/>
            <person name="Nogi Y."/>
            <person name="Pang S.J."/>
            <person name="Wang P.K."/>
            <person name="Lv J."/>
        </authorList>
    </citation>
    <scope>NUCLEOTIDE SEQUENCE [LARGE SCALE GENOMIC DNA]</scope>
    <source>
        <strain evidence="6">fig4</strain>
    </source>
</reference>
<comment type="subcellular location">
    <subcellularLocation>
        <location evidence="1">Bacterial flagellum</location>
    </subcellularLocation>
</comment>
<evidence type="ECO:0000256" key="3">
    <source>
        <dbReference type="ARBA" id="ARBA00023143"/>
    </source>
</evidence>
<dbReference type="PANTHER" id="PTHR42792">
    <property type="entry name" value="FLAGELLIN"/>
    <property type="match status" value="1"/>
</dbReference>
<dbReference type="Proteomes" id="UP000321062">
    <property type="component" value="Chromosome"/>
</dbReference>
<dbReference type="NCBIfam" id="NF006489">
    <property type="entry name" value="PRK08913.1"/>
    <property type="match status" value="1"/>
</dbReference>
<dbReference type="AlphaFoldDB" id="A0A5B9DSP5"/>
<evidence type="ECO:0000256" key="2">
    <source>
        <dbReference type="ARBA" id="ARBA00005709"/>
    </source>
</evidence>
<evidence type="ECO:0000259" key="4">
    <source>
        <dbReference type="Pfam" id="PF00700"/>
    </source>
</evidence>
<evidence type="ECO:0000313" key="6">
    <source>
        <dbReference type="Proteomes" id="UP000321062"/>
    </source>
</evidence>
<comment type="similarity">
    <text evidence="2">Belongs to the bacterial flagellin family.</text>
</comment>